<reference evidence="1 2" key="1">
    <citation type="submission" date="2014-09" db="EMBL/GenBank/DDBJ databases">
        <authorList>
            <person name="Grob C."/>
            <person name="Taubert M."/>
            <person name="Howat A.M."/>
            <person name="Burns O.J."/>
            <person name="Dixon J.L."/>
            <person name="Chen Y."/>
            <person name="Murrell J.C."/>
        </authorList>
    </citation>
    <scope>NUCLEOTIDE SEQUENCE [LARGE SCALE GENOMIC DNA]</scope>
    <source>
        <strain evidence="1">L4</strain>
    </source>
</reference>
<protein>
    <submittedName>
        <fullName evidence="1">Uncharacterized protein</fullName>
    </submittedName>
</protein>
<sequence>MAGYLKLLRGQSVTIRWRSTRFYYVQFNGSRDKKADAMSALF</sequence>
<dbReference type="Proteomes" id="UP000029999">
    <property type="component" value="Unassembled WGS sequence"/>
</dbReference>
<evidence type="ECO:0000313" key="2">
    <source>
        <dbReference type="Proteomes" id="UP000029999"/>
    </source>
</evidence>
<dbReference type="AlphaFoldDB" id="A0A0A0BEM5"/>
<comment type="caution">
    <text evidence="1">The sequence shown here is derived from an EMBL/GenBank/DDBJ whole genome shotgun (WGS) entry which is preliminary data.</text>
</comment>
<evidence type="ECO:0000313" key="1">
    <source>
        <dbReference type="EMBL" id="KGM06295.1"/>
    </source>
</evidence>
<gene>
    <name evidence="1" type="ORF">LP43_2169</name>
</gene>
<organism evidence="1 2">
    <name type="scientific">Methylophaga thiooxydans</name>
    <dbReference type="NCBI Taxonomy" id="392484"/>
    <lineage>
        <taxon>Bacteria</taxon>
        <taxon>Pseudomonadati</taxon>
        <taxon>Pseudomonadota</taxon>
        <taxon>Gammaproteobacteria</taxon>
        <taxon>Thiotrichales</taxon>
        <taxon>Piscirickettsiaceae</taxon>
        <taxon>Methylophaga</taxon>
    </lineage>
</organism>
<dbReference type="EMBL" id="JRQD01000005">
    <property type="protein sequence ID" value="KGM06295.1"/>
    <property type="molecule type" value="Genomic_DNA"/>
</dbReference>
<proteinExistence type="predicted"/>
<name>A0A0A0BEM5_9GAMM</name>
<accession>A0A0A0BEM5</accession>